<organism evidence="2 3">
    <name type="scientific">Lophium mytilinum</name>
    <dbReference type="NCBI Taxonomy" id="390894"/>
    <lineage>
        <taxon>Eukaryota</taxon>
        <taxon>Fungi</taxon>
        <taxon>Dikarya</taxon>
        <taxon>Ascomycota</taxon>
        <taxon>Pezizomycotina</taxon>
        <taxon>Dothideomycetes</taxon>
        <taxon>Pleosporomycetidae</taxon>
        <taxon>Mytilinidiales</taxon>
        <taxon>Mytilinidiaceae</taxon>
        <taxon>Lophium</taxon>
    </lineage>
</organism>
<evidence type="ECO:0000313" key="3">
    <source>
        <dbReference type="Proteomes" id="UP000799750"/>
    </source>
</evidence>
<dbReference type="Proteomes" id="UP000799750">
    <property type="component" value="Unassembled WGS sequence"/>
</dbReference>
<evidence type="ECO:0000256" key="1">
    <source>
        <dbReference type="SAM" id="MobiDB-lite"/>
    </source>
</evidence>
<accession>A0A6A6QY68</accession>
<name>A0A6A6QY68_9PEZI</name>
<feature type="region of interest" description="Disordered" evidence="1">
    <location>
        <begin position="153"/>
        <end position="173"/>
    </location>
</feature>
<gene>
    <name evidence="2" type="ORF">BU16DRAFT_537881</name>
</gene>
<dbReference type="EMBL" id="MU004187">
    <property type="protein sequence ID" value="KAF2496730.1"/>
    <property type="molecule type" value="Genomic_DNA"/>
</dbReference>
<reference evidence="2" key="1">
    <citation type="journal article" date="2020" name="Stud. Mycol.">
        <title>101 Dothideomycetes genomes: a test case for predicting lifestyles and emergence of pathogens.</title>
        <authorList>
            <person name="Haridas S."/>
            <person name="Albert R."/>
            <person name="Binder M."/>
            <person name="Bloem J."/>
            <person name="Labutti K."/>
            <person name="Salamov A."/>
            <person name="Andreopoulos B."/>
            <person name="Baker S."/>
            <person name="Barry K."/>
            <person name="Bills G."/>
            <person name="Bluhm B."/>
            <person name="Cannon C."/>
            <person name="Castanera R."/>
            <person name="Culley D."/>
            <person name="Daum C."/>
            <person name="Ezra D."/>
            <person name="Gonzalez J."/>
            <person name="Henrissat B."/>
            <person name="Kuo A."/>
            <person name="Liang C."/>
            <person name="Lipzen A."/>
            <person name="Lutzoni F."/>
            <person name="Magnuson J."/>
            <person name="Mondo S."/>
            <person name="Nolan M."/>
            <person name="Ohm R."/>
            <person name="Pangilinan J."/>
            <person name="Park H.-J."/>
            <person name="Ramirez L."/>
            <person name="Alfaro M."/>
            <person name="Sun H."/>
            <person name="Tritt A."/>
            <person name="Yoshinaga Y."/>
            <person name="Zwiers L.-H."/>
            <person name="Turgeon B."/>
            <person name="Goodwin S."/>
            <person name="Spatafora J."/>
            <person name="Crous P."/>
            <person name="Grigoriev I."/>
        </authorList>
    </citation>
    <scope>NUCLEOTIDE SEQUENCE</scope>
    <source>
        <strain evidence="2">CBS 269.34</strain>
    </source>
</reference>
<dbReference type="AlphaFoldDB" id="A0A6A6QY68"/>
<feature type="compositionally biased region" description="Basic residues" evidence="1">
    <location>
        <begin position="162"/>
        <end position="173"/>
    </location>
</feature>
<evidence type="ECO:0000313" key="2">
    <source>
        <dbReference type="EMBL" id="KAF2496730.1"/>
    </source>
</evidence>
<proteinExistence type="predicted"/>
<protein>
    <submittedName>
        <fullName evidence="2">Uncharacterized protein</fullName>
    </submittedName>
</protein>
<keyword evidence="3" id="KW-1185">Reference proteome</keyword>
<sequence length="173" mass="19549">MNIQMENLQNMFNFAVFQHGGMGRFCGFPRAAIRATDWLTRELALQLGTPLHAAAKLGSPMPSKDHYCARFSTREPRACPASNRPSEGLLKAFGQDAMRASYMLRLHGRAHGEVKDCSRHERSLHMTPETVYRPVDAVQRVCKLWYQGVETQAARKDPSAAPRRHKSHHHLSS</sequence>